<accession>A0A382QII2</accession>
<sequence>MLHFICAGGILFSLALMLTPFKVMKGLMLHCGAHKVEYDQVQQSDTPEATRTHTPIPHSHLVDLVRDRLGGDGMQILEESHALTHDSNRYFGLFRVGTGDESSEYGAVMGLRNSHDKTFPSALAFGANVFVCDNLSFSGEVKFGRKHTAHILRDLPKMVSRTVGKLADAWGLQKQRFAGYRDHDLSRLEAHDLIIEAFRGGACTSTQIKKVVDQWHVPNHSEFKPRNAWSMFNAFTEVLKGNLGELPKRSQALHGLMDAHCGVKLERPEDVVVTV</sequence>
<evidence type="ECO:0008006" key="2">
    <source>
        <dbReference type="Google" id="ProtNLM"/>
    </source>
</evidence>
<name>A0A382QII2_9ZZZZ</name>
<dbReference type="AlphaFoldDB" id="A0A382QII2"/>
<dbReference type="EMBL" id="UINC01114408">
    <property type="protein sequence ID" value="SVC84695.1"/>
    <property type="molecule type" value="Genomic_DNA"/>
</dbReference>
<proteinExistence type="predicted"/>
<reference evidence="1" key="1">
    <citation type="submission" date="2018-05" db="EMBL/GenBank/DDBJ databases">
        <authorList>
            <person name="Lanie J.A."/>
            <person name="Ng W.-L."/>
            <person name="Kazmierczak K.M."/>
            <person name="Andrzejewski T.M."/>
            <person name="Davidsen T.M."/>
            <person name="Wayne K.J."/>
            <person name="Tettelin H."/>
            <person name="Glass J.I."/>
            <person name="Rusch D."/>
            <person name="Podicherti R."/>
            <person name="Tsui H.-C.T."/>
            <person name="Winkler M.E."/>
        </authorList>
    </citation>
    <scope>NUCLEOTIDE SEQUENCE</scope>
</reference>
<protein>
    <recommendedName>
        <fullName evidence="2">DUF932 domain-containing protein</fullName>
    </recommendedName>
</protein>
<dbReference type="Pfam" id="PF06067">
    <property type="entry name" value="DUF932"/>
    <property type="match status" value="1"/>
</dbReference>
<gene>
    <name evidence="1" type="ORF">METZ01_LOCUS337549</name>
</gene>
<evidence type="ECO:0000313" key="1">
    <source>
        <dbReference type="EMBL" id="SVC84695.1"/>
    </source>
</evidence>
<organism evidence="1">
    <name type="scientific">marine metagenome</name>
    <dbReference type="NCBI Taxonomy" id="408172"/>
    <lineage>
        <taxon>unclassified sequences</taxon>
        <taxon>metagenomes</taxon>
        <taxon>ecological metagenomes</taxon>
    </lineage>
</organism>
<dbReference type="InterPro" id="IPR026325">
    <property type="entry name" value="DUF932"/>
</dbReference>